<keyword evidence="2" id="KW-0732">Signal</keyword>
<evidence type="ECO:0000256" key="2">
    <source>
        <dbReference type="SAM" id="SignalP"/>
    </source>
</evidence>
<gene>
    <name evidence="4" type="ORF">JOF53_001510</name>
</gene>
<dbReference type="InterPro" id="IPR041127">
    <property type="entry name" value="PET_hydrolase/cutinase-like"/>
</dbReference>
<evidence type="ECO:0000313" key="4">
    <source>
        <dbReference type="EMBL" id="MBP2472638.1"/>
    </source>
</evidence>
<dbReference type="RefSeq" id="WP_086784834.1">
    <property type="nucleotide sequence ID" value="NZ_JAGIOO010000001.1"/>
</dbReference>
<dbReference type="Pfam" id="PF12740">
    <property type="entry name" value="PETase"/>
    <property type="match status" value="1"/>
</dbReference>
<dbReference type="EMBL" id="JAGIOO010000001">
    <property type="protein sequence ID" value="MBP2472638.1"/>
    <property type="molecule type" value="Genomic_DNA"/>
</dbReference>
<evidence type="ECO:0000256" key="1">
    <source>
        <dbReference type="SAM" id="MobiDB-lite"/>
    </source>
</evidence>
<name>A0ABS5A7S0_9PSEU</name>
<feature type="domain" description="PET hydrolase/cutinase-like" evidence="3">
    <location>
        <begin position="122"/>
        <end position="253"/>
    </location>
</feature>
<evidence type="ECO:0000313" key="5">
    <source>
        <dbReference type="Proteomes" id="UP001519363"/>
    </source>
</evidence>
<feature type="region of interest" description="Disordered" evidence="1">
    <location>
        <begin position="306"/>
        <end position="326"/>
    </location>
</feature>
<feature type="signal peptide" evidence="2">
    <location>
        <begin position="1"/>
        <end position="25"/>
    </location>
</feature>
<sequence length="580" mass="61672">MKRWLSAFLLAPLAATGLLAPAASAAETPDPLAAGPHQVAEAPYNLGDTAFTPPGFAKPVELAGHVYHPADPSKGPYPLVVFLHGRHTTCMSAQTGGSAFLQWPCAAGRFPIPSHRGYDYAARALASHGYAVVSVSANGINAADNSDAQYGMVARGHLVLKHLDLWRDWKTQAGGPVSTEVARSFDTTRVGLMGHSRGGEGVVRALELNAARPDPYGIKALFPLAPTDFHRRIPLNLPVGTLIPTCDGDLSDLQGVHYYDDARYTDANNTGAHYIATVLGANHNYFNTAWSPSSGLAGALDDWRSSNTSSQCHPSQTATRLSEDDQRKAGQAYLGSFFRLHLGGETAFGPLWQGAEPAPSSVAPATVLASYHPPSVNNKRKDINRFEAADSHQVNQLGGKVIPGGTTALKQCGGTPSTTAASCLATAQTSRQREPHRGWGTLGVTSQQVVWGNAADTLANEIPQEHRDFRGYAALQFRAGLDFTDTANNPAGQAQNLQVVVQDGTGRRQSIPVAQYTKGLDYPHVPPGTADVIPHFLLNQVRVPLSAFTDVDLGNVQLVWFAFNSTPKGALAISDLSLTS</sequence>
<accession>A0ABS5A7S0</accession>
<dbReference type="Gene3D" id="3.40.50.1820">
    <property type="entry name" value="alpha/beta hydrolase"/>
    <property type="match status" value="1"/>
</dbReference>
<organism evidence="4 5">
    <name type="scientific">Crossiella equi</name>
    <dbReference type="NCBI Taxonomy" id="130796"/>
    <lineage>
        <taxon>Bacteria</taxon>
        <taxon>Bacillati</taxon>
        <taxon>Actinomycetota</taxon>
        <taxon>Actinomycetes</taxon>
        <taxon>Pseudonocardiales</taxon>
        <taxon>Pseudonocardiaceae</taxon>
        <taxon>Crossiella</taxon>
    </lineage>
</organism>
<keyword evidence="5" id="KW-1185">Reference proteome</keyword>
<reference evidence="4 5" key="1">
    <citation type="submission" date="2021-03" db="EMBL/GenBank/DDBJ databases">
        <title>Sequencing the genomes of 1000 actinobacteria strains.</title>
        <authorList>
            <person name="Klenk H.-P."/>
        </authorList>
    </citation>
    <scope>NUCLEOTIDE SEQUENCE [LARGE SCALE GENOMIC DNA]</scope>
    <source>
        <strain evidence="4 5">DSM 44580</strain>
    </source>
</reference>
<dbReference type="Proteomes" id="UP001519363">
    <property type="component" value="Unassembled WGS sequence"/>
</dbReference>
<feature type="chain" id="PRO_5047290740" description="PET hydrolase/cutinase-like domain-containing protein" evidence="2">
    <location>
        <begin position="26"/>
        <end position="580"/>
    </location>
</feature>
<comment type="caution">
    <text evidence="4">The sequence shown here is derived from an EMBL/GenBank/DDBJ whole genome shotgun (WGS) entry which is preliminary data.</text>
</comment>
<proteinExistence type="predicted"/>
<feature type="compositionally biased region" description="Polar residues" evidence="1">
    <location>
        <begin position="306"/>
        <end position="320"/>
    </location>
</feature>
<dbReference type="SUPFAM" id="SSF53474">
    <property type="entry name" value="alpha/beta-Hydrolases"/>
    <property type="match status" value="1"/>
</dbReference>
<protein>
    <recommendedName>
        <fullName evidence="3">PET hydrolase/cutinase-like domain-containing protein</fullName>
    </recommendedName>
</protein>
<dbReference type="InterPro" id="IPR029058">
    <property type="entry name" value="AB_hydrolase_fold"/>
</dbReference>
<evidence type="ECO:0000259" key="3">
    <source>
        <dbReference type="Pfam" id="PF12740"/>
    </source>
</evidence>